<keyword evidence="1" id="KW-0472">Membrane</keyword>
<reference evidence="2" key="1">
    <citation type="submission" date="2020-09" db="EMBL/GenBank/DDBJ databases">
        <title>Genome-Enabled Discovery of Anthraquinone Biosynthesis in Senna tora.</title>
        <authorList>
            <person name="Kang S.-H."/>
            <person name="Pandey R.P."/>
            <person name="Lee C.-M."/>
            <person name="Sim J.-S."/>
            <person name="Jeong J.-T."/>
            <person name="Choi B.-S."/>
            <person name="Jung M."/>
            <person name="Ginzburg D."/>
            <person name="Zhao K."/>
            <person name="Won S.Y."/>
            <person name="Oh T.-J."/>
            <person name="Yu Y."/>
            <person name="Kim N.-H."/>
            <person name="Lee O.R."/>
            <person name="Lee T.-H."/>
            <person name="Bashyal P."/>
            <person name="Kim T.-S."/>
            <person name="Lee W.-H."/>
            <person name="Kawkins C."/>
            <person name="Kim C.-K."/>
            <person name="Kim J.S."/>
            <person name="Ahn B.O."/>
            <person name="Rhee S.Y."/>
            <person name="Sohng J.K."/>
        </authorList>
    </citation>
    <scope>NUCLEOTIDE SEQUENCE</scope>
    <source>
        <tissue evidence="2">Leaf</tissue>
    </source>
</reference>
<gene>
    <name evidence="2" type="ORF">G2W53_018849</name>
</gene>
<dbReference type="AlphaFoldDB" id="A0A834TSK3"/>
<keyword evidence="3" id="KW-1185">Reference proteome</keyword>
<evidence type="ECO:0000313" key="2">
    <source>
        <dbReference type="EMBL" id="KAF7827685.1"/>
    </source>
</evidence>
<accession>A0A834TSK3</accession>
<protein>
    <submittedName>
        <fullName evidence="2">Uncharacterized protein</fullName>
    </submittedName>
</protein>
<organism evidence="2 3">
    <name type="scientific">Senna tora</name>
    <dbReference type="NCBI Taxonomy" id="362788"/>
    <lineage>
        <taxon>Eukaryota</taxon>
        <taxon>Viridiplantae</taxon>
        <taxon>Streptophyta</taxon>
        <taxon>Embryophyta</taxon>
        <taxon>Tracheophyta</taxon>
        <taxon>Spermatophyta</taxon>
        <taxon>Magnoliopsida</taxon>
        <taxon>eudicotyledons</taxon>
        <taxon>Gunneridae</taxon>
        <taxon>Pentapetalae</taxon>
        <taxon>rosids</taxon>
        <taxon>fabids</taxon>
        <taxon>Fabales</taxon>
        <taxon>Fabaceae</taxon>
        <taxon>Caesalpinioideae</taxon>
        <taxon>Cassia clade</taxon>
        <taxon>Senna</taxon>
    </lineage>
</organism>
<dbReference type="EMBL" id="JAAIUW010000006">
    <property type="protein sequence ID" value="KAF7827685.1"/>
    <property type="molecule type" value="Genomic_DNA"/>
</dbReference>
<evidence type="ECO:0000256" key="1">
    <source>
        <dbReference type="SAM" id="Phobius"/>
    </source>
</evidence>
<name>A0A834TSK3_9FABA</name>
<evidence type="ECO:0000313" key="3">
    <source>
        <dbReference type="Proteomes" id="UP000634136"/>
    </source>
</evidence>
<comment type="caution">
    <text evidence="2">The sequence shown here is derived from an EMBL/GenBank/DDBJ whole genome shotgun (WGS) entry which is preliminary data.</text>
</comment>
<sequence length="494" mass="53820">MNVHLDEGGIPKEPKAASIPHRVHLMEAIIANTPDDILSSDASHSGLSYEHYSRQVSGFQDFSAVERSRLNIWSSWLELNKSLFIGGSIGAGLVWIIAGANNKACVPTPGARLTRDWVGSICDVTKNPLSGMTIGVLKCLANRILCLSSIFSFWFRFLCIISLWFACSGRGCLGILRGSSWVPGARLKPDGCADFGGGDEIFWEIGVSLIGESVGVRDEDVVILSSLGVALGPPFALKSDFFLPSLLAVISGVLPDFRRETTCHSSSSTDICDGNGGEVLFPLQAVCAWFSRTQILACLAIDMLCVLPSIPMNFPIEFPIRNRIFGANSSIGSPSSLIQTGVEEKFCTAVELNPCFQKSIARRWPFMIVGPWRSALHRCVTLEFCGSDRKDPKRRFPILPWSMATSGGVLFDTKSAATNFAPSRYLLLLLLPRLQCHPTFHSPSSLEESLEIALYRSTFPSSPLPLTFLLKLGRLPLPFSCCFLALCSDAPPPP</sequence>
<keyword evidence="1" id="KW-1133">Transmembrane helix</keyword>
<keyword evidence="1" id="KW-0812">Transmembrane</keyword>
<proteinExistence type="predicted"/>
<feature type="transmembrane region" description="Helical" evidence="1">
    <location>
        <begin position="144"/>
        <end position="166"/>
    </location>
</feature>
<dbReference type="Proteomes" id="UP000634136">
    <property type="component" value="Unassembled WGS sequence"/>
</dbReference>